<gene>
    <name evidence="2" type="ORF">A4U43_C01F2000</name>
</gene>
<dbReference type="EMBL" id="CM007381">
    <property type="protein sequence ID" value="ONK79015.1"/>
    <property type="molecule type" value="Genomic_DNA"/>
</dbReference>
<organism evidence="2 3">
    <name type="scientific">Asparagus officinalis</name>
    <name type="common">Garden asparagus</name>
    <dbReference type="NCBI Taxonomy" id="4686"/>
    <lineage>
        <taxon>Eukaryota</taxon>
        <taxon>Viridiplantae</taxon>
        <taxon>Streptophyta</taxon>
        <taxon>Embryophyta</taxon>
        <taxon>Tracheophyta</taxon>
        <taxon>Spermatophyta</taxon>
        <taxon>Magnoliopsida</taxon>
        <taxon>Liliopsida</taxon>
        <taxon>Asparagales</taxon>
        <taxon>Asparagaceae</taxon>
        <taxon>Asparagoideae</taxon>
        <taxon>Asparagus</taxon>
    </lineage>
</organism>
<feature type="region of interest" description="Disordered" evidence="1">
    <location>
        <begin position="1"/>
        <end position="22"/>
    </location>
</feature>
<feature type="compositionally biased region" description="Polar residues" evidence="1">
    <location>
        <begin position="1"/>
        <end position="15"/>
    </location>
</feature>
<dbReference type="Gramene" id="ONK79015">
    <property type="protein sequence ID" value="ONK79015"/>
    <property type="gene ID" value="A4U43_C01F2000"/>
</dbReference>
<dbReference type="AlphaFoldDB" id="A0A5P1FL18"/>
<keyword evidence="3" id="KW-1185">Reference proteome</keyword>
<sequence length="245" mass="25927">MEARAETSNAPQESSPPHRLEMSMSVLPDGTCVYCHVVPPVPAAVTRGSGGVHPVSLSEFKKLGRPRKCELFKYAPVGVTACTTSPLPDGSVDGAGTVGIVSPVVAIAALGLFREKGHLCVLPANGVVSQAVLHQAESSVAVSYERINLIFSLHNVASDTSSGLCTGPLRDLIFSLHNVASDTSSGLCTGPLRDTAALWVIAKEQGRMQRDCAQCDASWNKWQGLWRSAGWPSHHSITRSGLSPF</sequence>
<reference evidence="3" key="1">
    <citation type="journal article" date="2017" name="Nat. Commun.">
        <title>The asparagus genome sheds light on the origin and evolution of a young Y chromosome.</title>
        <authorList>
            <person name="Harkess A."/>
            <person name="Zhou J."/>
            <person name="Xu C."/>
            <person name="Bowers J.E."/>
            <person name="Van der Hulst R."/>
            <person name="Ayyampalayam S."/>
            <person name="Mercati F."/>
            <person name="Riccardi P."/>
            <person name="McKain M.R."/>
            <person name="Kakrana A."/>
            <person name="Tang H."/>
            <person name="Ray J."/>
            <person name="Groenendijk J."/>
            <person name="Arikit S."/>
            <person name="Mathioni S.M."/>
            <person name="Nakano M."/>
            <person name="Shan H."/>
            <person name="Telgmann-Rauber A."/>
            <person name="Kanno A."/>
            <person name="Yue Z."/>
            <person name="Chen H."/>
            <person name="Li W."/>
            <person name="Chen Y."/>
            <person name="Xu X."/>
            <person name="Zhang Y."/>
            <person name="Luo S."/>
            <person name="Chen H."/>
            <person name="Gao J."/>
            <person name="Mao Z."/>
            <person name="Pires J.C."/>
            <person name="Luo M."/>
            <person name="Kudrna D."/>
            <person name="Wing R.A."/>
            <person name="Meyers B.C."/>
            <person name="Yi K."/>
            <person name="Kong H."/>
            <person name="Lavrijsen P."/>
            <person name="Sunseri F."/>
            <person name="Falavigna A."/>
            <person name="Ye Y."/>
            <person name="Leebens-Mack J.H."/>
            <person name="Chen G."/>
        </authorList>
    </citation>
    <scope>NUCLEOTIDE SEQUENCE [LARGE SCALE GENOMIC DNA]</scope>
    <source>
        <strain evidence="3">cv. DH0086</strain>
    </source>
</reference>
<protein>
    <submittedName>
        <fullName evidence="2">Uncharacterized protein</fullName>
    </submittedName>
</protein>
<dbReference type="Proteomes" id="UP000243459">
    <property type="component" value="Chromosome 1"/>
</dbReference>
<evidence type="ECO:0000313" key="3">
    <source>
        <dbReference type="Proteomes" id="UP000243459"/>
    </source>
</evidence>
<proteinExistence type="predicted"/>
<name>A0A5P1FL18_ASPOF</name>
<accession>A0A5P1FL18</accession>
<evidence type="ECO:0000256" key="1">
    <source>
        <dbReference type="SAM" id="MobiDB-lite"/>
    </source>
</evidence>
<evidence type="ECO:0000313" key="2">
    <source>
        <dbReference type="EMBL" id="ONK79015.1"/>
    </source>
</evidence>